<dbReference type="Proteomes" id="UP000279959">
    <property type="component" value="Chromosome"/>
</dbReference>
<evidence type="ECO:0000313" key="1">
    <source>
        <dbReference type="EMBL" id="BBD98869.1"/>
    </source>
</evidence>
<sequence>MEKNRDAIVGYHDGAGRYGGKQNEIILEIAAITQEDIYSMGGHSSSFEQLVNEAATEIYGPNATFQQREALLLKVSHIRSEAGPNWLSTEATQRVLSRMKPHAERLGDIKQRQEKT</sequence>
<keyword evidence="2" id="KW-1185">Reference proteome</keyword>
<proteinExistence type="predicted"/>
<evidence type="ECO:0000313" key="2">
    <source>
        <dbReference type="Proteomes" id="UP000279959"/>
    </source>
</evidence>
<gene>
    <name evidence="1" type="ORF">SAMIE_1023700</name>
</gene>
<reference evidence="1 2" key="1">
    <citation type="submission" date="2018-05" db="EMBL/GenBank/DDBJ databases">
        <title>Complete Genome Sequence of the Nonylphenol-Degrading Bacterium Sphingobium amiense DSM 16289T.</title>
        <authorList>
            <person name="Ootsuka M."/>
            <person name="Nishizawa T."/>
            <person name="Ohta H."/>
        </authorList>
    </citation>
    <scope>NUCLEOTIDE SEQUENCE [LARGE SCALE GENOMIC DNA]</scope>
    <source>
        <strain evidence="1 2">DSM 16289</strain>
    </source>
</reference>
<dbReference type="KEGG" id="sami:SAMIE_1023700"/>
<dbReference type="AlphaFoldDB" id="A0A494WEH1"/>
<protein>
    <submittedName>
        <fullName evidence="1">Uncharacterized protein</fullName>
    </submittedName>
</protein>
<accession>A0A494WEH1</accession>
<name>A0A494WEH1_9SPHN</name>
<organism evidence="1 2">
    <name type="scientific">Sphingobium amiense</name>
    <dbReference type="NCBI Taxonomy" id="135719"/>
    <lineage>
        <taxon>Bacteria</taxon>
        <taxon>Pseudomonadati</taxon>
        <taxon>Pseudomonadota</taxon>
        <taxon>Alphaproteobacteria</taxon>
        <taxon>Sphingomonadales</taxon>
        <taxon>Sphingomonadaceae</taxon>
        <taxon>Sphingobium</taxon>
    </lineage>
</organism>
<dbReference type="EMBL" id="AP018664">
    <property type="protein sequence ID" value="BBD98869.1"/>
    <property type="molecule type" value="Genomic_DNA"/>
</dbReference>